<reference evidence="2" key="1">
    <citation type="submission" date="2021-07" db="EMBL/GenBank/DDBJ databases">
        <authorList>
            <person name="Catto M.A."/>
            <person name="Jacobson A."/>
            <person name="Kennedy G."/>
            <person name="Labadie P."/>
            <person name="Hunt B.G."/>
            <person name="Srinivasan R."/>
        </authorList>
    </citation>
    <scope>NUCLEOTIDE SEQUENCE</scope>
    <source>
        <strain evidence="2">PL_HMW_Pooled</strain>
        <tissue evidence="2">Head</tissue>
    </source>
</reference>
<sequence length="84" mass="9153">MPERPEKLAVNGDSKISSATGGENQIVDQVRQQEDLTLTDHLNRRLLTSFLTRINSGAAQEAQENSAQPADAVSAQPDQDDFTD</sequence>
<name>A0AAE1LDU6_9NEOP</name>
<comment type="caution">
    <text evidence="2">The sequence shown here is derived from an EMBL/GenBank/DDBJ whole genome shotgun (WGS) entry which is preliminary data.</text>
</comment>
<keyword evidence="3" id="KW-1185">Reference proteome</keyword>
<reference evidence="2" key="2">
    <citation type="journal article" date="2023" name="BMC Genomics">
        <title>Pest status, molecular evolution, and epigenetic factors derived from the genome assembly of Frankliniella fusca, a thysanopteran phytovirus vector.</title>
        <authorList>
            <person name="Catto M.A."/>
            <person name="Labadie P.E."/>
            <person name="Jacobson A.L."/>
            <person name="Kennedy G.G."/>
            <person name="Srinivasan R."/>
            <person name="Hunt B.G."/>
        </authorList>
    </citation>
    <scope>NUCLEOTIDE SEQUENCE</scope>
    <source>
        <strain evidence="2">PL_HMW_Pooled</strain>
    </source>
</reference>
<proteinExistence type="predicted"/>
<accession>A0AAE1LDU6</accession>
<protein>
    <submittedName>
        <fullName evidence="2">Glutamyl-tRNA reductase 3, chloroplastic</fullName>
    </submittedName>
</protein>
<dbReference type="AlphaFoldDB" id="A0AAE1LDU6"/>
<feature type="compositionally biased region" description="Polar residues" evidence="1">
    <location>
        <begin position="14"/>
        <end position="26"/>
    </location>
</feature>
<evidence type="ECO:0000313" key="3">
    <source>
        <dbReference type="Proteomes" id="UP001219518"/>
    </source>
</evidence>
<feature type="region of interest" description="Disordered" evidence="1">
    <location>
        <begin position="1"/>
        <end position="26"/>
    </location>
</feature>
<feature type="region of interest" description="Disordered" evidence="1">
    <location>
        <begin position="58"/>
        <end position="84"/>
    </location>
</feature>
<dbReference type="Proteomes" id="UP001219518">
    <property type="component" value="Unassembled WGS sequence"/>
</dbReference>
<evidence type="ECO:0000313" key="2">
    <source>
        <dbReference type="EMBL" id="KAK3915079.1"/>
    </source>
</evidence>
<dbReference type="EMBL" id="JAHWGI010000403">
    <property type="protein sequence ID" value="KAK3915079.1"/>
    <property type="molecule type" value="Genomic_DNA"/>
</dbReference>
<gene>
    <name evidence="2" type="ORF">KUF71_024356</name>
</gene>
<feature type="compositionally biased region" description="Polar residues" evidence="1">
    <location>
        <begin position="58"/>
        <end position="68"/>
    </location>
</feature>
<evidence type="ECO:0000256" key="1">
    <source>
        <dbReference type="SAM" id="MobiDB-lite"/>
    </source>
</evidence>
<organism evidence="2 3">
    <name type="scientific">Frankliniella fusca</name>
    <dbReference type="NCBI Taxonomy" id="407009"/>
    <lineage>
        <taxon>Eukaryota</taxon>
        <taxon>Metazoa</taxon>
        <taxon>Ecdysozoa</taxon>
        <taxon>Arthropoda</taxon>
        <taxon>Hexapoda</taxon>
        <taxon>Insecta</taxon>
        <taxon>Pterygota</taxon>
        <taxon>Neoptera</taxon>
        <taxon>Paraneoptera</taxon>
        <taxon>Thysanoptera</taxon>
        <taxon>Terebrantia</taxon>
        <taxon>Thripoidea</taxon>
        <taxon>Thripidae</taxon>
        <taxon>Frankliniella</taxon>
    </lineage>
</organism>